<dbReference type="Gene3D" id="1.25.10.10">
    <property type="entry name" value="Leucine-rich Repeat Variant"/>
    <property type="match status" value="1"/>
</dbReference>
<feature type="domain" description="Ataxin-10" evidence="3">
    <location>
        <begin position="73"/>
        <end position="166"/>
    </location>
</feature>
<keyword evidence="1" id="KW-0132">Cell division</keyword>
<dbReference type="GO" id="GO:0051301">
    <property type="term" value="P:cell division"/>
    <property type="evidence" value="ECO:0007669"/>
    <property type="project" value="UniProtKB-KW"/>
</dbReference>
<name>A0A3R7A2K5_9STRA</name>
<dbReference type="InterPro" id="IPR019156">
    <property type="entry name" value="Ataxin-10_domain"/>
</dbReference>
<dbReference type="VEuPathDB" id="FungiDB:H310_14150"/>
<dbReference type="InterPro" id="IPR016024">
    <property type="entry name" value="ARM-type_fold"/>
</dbReference>
<keyword evidence="5" id="KW-1185">Reference proteome</keyword>
<dbReference type="VEuPathDB" id="FungiDB:H310_14149"/>
<accession>A0A3R7A2K5</accession>
<gene>
    <name evidence="4" type="ORF">DYB32_009687</name>
</gene>
<dbReference type="Proteomes" id="UP000285060">
    <property type="component" value="Unassembled WGS sequence"/>
</dbReference>
<dbReference type="InterPro" id="IPR051374">
    <property type="entry name" value="Ataxin-10/CTR86_families"/>
</dbReference>
<evidence type="ECO:0000256" key="2">
    <source>
        <dbReference type="ARBA" id="ARBA00023306"/>
    </source>
</evidence>
<dbReference type="PANTHER" id="PTHR13255:SF0">
    <property type="entry name" value="ATAXIN-10"/>
    <property type="match status" value="1"/>
</dbReference>
<sequence>MWDVMEIESSKRMLHILGTLTSTPVTLDNAKVLPFIAALVGQLRRVTTTHTRETNAAALSSEPVDEDETFGYRSAGVRVLGNMAHRNTSVQEALRACGGLEILLNSCNIDPNNPMLREWALVALRHVCEGNEPNQAYIRALSPQEVVPRVDLAKMGVHAVLNDNKMTLQPLP</sequence>
<dbReference type="GO" id="GO:0005829">
    <property type="term" value="C:cytosol"/>
    <property type="evidence" value="ECO:0007669"/>
    <property type="project" value="TreeGrafter"/>
</dbReference>
<organism evidence="4 5">
    <name type="scientific">Aphanomyces invadans</name>
    <dbReference type="NCBI Taxonomy" id="157072"/>
    <lineage>
        <taxon>Eukaryota</taxon>
        <taxon>Sar</taxon>
        <taxon>Stramenopiles</taxon>
        <taxon>Oomycota</taxon>
        <taxon>Saprolegniomycetes</taxon>
        <taxon>Saprolegniales</taxon>
        <taxon>Verrucalvaceae</taxon>
        <taxon>Aphanomyces</taxon>
    </lineage>
</organism>
<proteinExistence type="predicted"/>
<dbReference type="Pfam" id="PF09759">
    <property type="entry name" value="Atx10homo_assoc"/>
    <property type="match status" value="1"/>
</dbReference>
<dbReference type="SUPFAM" id="SSF48371">
    <property type="entry name" value="ARM repeat"/>
    <property type="match status" value="1"/>
</dbReference>
<evidence type="ECO:0000313" key="4">
    <source>
        <dbReference type="EMBL" id="RHY21888.1"/>
    </source>
</evidence>
<protein>
    <recommendedName>
        <fullName evidence="3">Ataxin-10 domain-containing protein</fullName>
    </recommendedName>
</protein>
<dbReference type="PANTHER" id="PTHR13255">
    <property type="entry name" value="ATAXIN-10"/>
    <property type="match status" value="1"/>
</dbReference>
<evidence type="ECO:0000256" key="1">
    <source>
        <dbReference type="ARBA" id="ARBA00022618"/>
    </source>
</evidence>
<reference evidence="4 5" key="1">
    <citation type="submission" date="2018-08" db="EMBL/GenBank/DDBJ databases">
        <title>Aphanomyces genome sequencing and annotation.</title>
        <authorList>
            <person name="Minardi D."/>
            <person name="Oidtmann B."/>
            <person name="Van Der Giezen M."/>
            <person name="Studholme D.J."/>
        </authorList>
    </citation>
    <scope>NUCLEOTIDE SEQUENCE [LARGE SCALE GENOMIC DNA]</scope>
    <source>
        <strain evidence="4 5">NJM0002</strain>
    </source>
</reference>
<dbReference type="InterPro" id="IPR011989">
    <property type="entry name" value="ARM-like"/>
</dbReference>
<dbReference type="EMBL" id="QUSY01002255">
    <property type="protein sequence ID" value="RHY21888.1"/>
    <property type="molecule type" value="Genomic_DNA"/>
</dbReference>
<evidence type="ECO:0000313" key="5">
    <source>
        <dbReference type="Proteomes" id="UP000285060"/>
    </source>
</evidence>
<dbReference type="AlphaFoldDB" id="A0A3R7A2K5"/>
<comment type="caution">
    <text evidence="4">The sequence shown here is derived from an EMBL/GenBank/DDBJ whole genome shotgun (WGS) entry which is preliminary data.</text>
</comment>
<evidence type="ECO:0000259" key="3">
    <source>
        <dbReference type="Pfam" id="PF09759"/>
    </source>
</evidence>
<keyword evidence="2" id="KW-0131">Cell cycle</keyword>